<evidence type="ECO:0000313" key="6">
    <source>
        <dbReference type="EMBL" id="SFG62484.1"/>
    </source>
</evidence>
<dbReference type="InterPro" id="IPR027434">
    <property type="entry name" value="Homing_endonucl"/>
</dbReference>
<dbReference type="GO" id="GO:0003677">
    <property type="term" value="F:DNA binding"/>
    <property type="evidence" value="ECO:0007669"/>
    <property type="project" value="UniProtKB-UniRule"/>
</dbReference>
<dbReference type="Pfam" id="PF02650">
    <property type="entry name" value="HTH_WhiA"/>
    <property type="match status" value="1"/>
</dbReference>
<dbReference type="Pfam" id="PF14527">
    <property type="entry name" value="LAGLIDADG_WhiA"/>
    <property type="match status" value="1"/>
</dbReference>
<name>A0A1I2TBS9_9FIRM</name>
<dbReference type="InterPro" id="IPR018478">
    <property type="entry name" value="Sporu_reg_WhiA_N_dom"/>
</dbReference>
<evidence type="ECO:0000259" key="5">
    <source>
        <dbReference type="PROSITE" id="PS50819"/>
    </source>
</evidence>
<gene>
    <name evidence="4" type="primary">whiA</name>
    <name evidence="6" type="ORF">SAMN05660649_02164</name>
</gene>
<keyword evidence="2 4" id="KW-0238">DNA-binding</keyword>
<comment type="function">
    <text evidence="4">Involved in cell division and chromosome segregation.</text>
</comment>
<keyword evidence="3 4" id="KW-0131">Cell cycle</keyword>
<dbReference type="HAMAP" id="MF_01420">
    <property type="entry name" value="HTH_type_WhiA"/>
    <property type="match status" value="1"/>
</dbReference>
<dbReference type="InterPro" id="IPR039518">
    <property type="entry name" value="WhiA_LAGLIDADG_dom"/>
</dbReference>
<dbReference type="GO" id="GO:0051301">
    <property type="term" value="P:cell division"/>
    <property type="evidence" value="ECO:0007669"/>
    <property type="project" value="UniProtKB-UniRule"/>
</dbReference>
<keyword evidence="7" id="KW-1185">Reference proteome</keyword>
<dbReference type="Pfam" id="PF10298">
    <property type="entry name" value="WhiA_N"/>
    <property type="match status" value="1"/>
</dbReference>
<evidence type="ECO:0000256" key="2">
    <source>
        <dbReference type="ARBA" id="ARBA00023125"/>
    </source>
</evidence>
<accession>A0A1I2TBS9</accession>
<evidence type="ECO:0000256" key="1">
    <source>
        <dbReference type="ARBA" id="ARBA00022618"/>
    </source>
</evidence>
<dbReference type="SUPFAM" id="SSF55608">
    <property type="entry name" value="Homing endonucleases"/>
    <property type="match status" value="1"/>
</dbReference>
<dbReference type="PANTHER" id="PTHR37307:SF1">
    <property type="entry name" value="CELL DIVISION PROTEIN WHIA-RELATED"/>
    <property type="match status" value="1"/>
</dbReference>
<dbReference type="GO" id="GO:0043937">
    <property type="term" value="P:regulation of sporulation"/>
    <property type="evidence" value="ECO:0007669"/>
    <property type="project" value="InterPro"/>
</dbReference>
<dbReference type="InterPro" id="IPR023054">
    <property type="entry name" value="Sporulation_regulator_WhiA_C"/>
</dbReference>
<feature type="domain" description="DOD-type homing endonuclease" evidence="5">
    <location>
        <begin position="98"/>
        <end position="168"/>
    </location>
</feature>
<dbReference type="Proteomes" id="UP000199337">
    <property type="component" value="Unassembled WGS sequence"/>
</dbReference>
<proteinExistence type="inferred from homology"/>
<dbReference type="AlphaFoldDB" id="A0A1I2TBS9"/>
<sequence>MITKNELARVVGPRLCCKTSELAALIKMDGSLQINGRKIALSIANHNAAVARKVIKLSKDLFGIQTEVLVKKKVRLRKNNVYMVRIPPQPELQKMLIKLGMLNGDGSFQEDMPEGLLQKECCRRSYLRGIFLGGGSVNNPGGTYHLEIITGDGRHAEAISGLLQQFGLPARISSRKQWYVVYLKDSEQIVECLNIMGAHTALLEYENTRIYKDMRNKVNRLVNCETANLNKTIDAAMRQSENIRVIAGSIGIEKLPHSLREVAELRLHYPDASLKELGEMMDPPLGKSGVNHRLRKLDKIAEKLNSGALFSVPVKSGRNRH</sequence>
<dbReference type="NCBIfam" id="TIGR00647">
    <property type="entry name" value="DNA_bind_WhiA"/>
    <property type="match status" value="1"/>
</dbReference>
<dbReference type="PANTHER" id="PTHR37307">
    <property type="entry name" value="CELL DIVISION PROTEIN WHIA-RELATED"/>
    <property type="match status" value="1"/>
</dbReference>
<evidence type="ECO:0000313" key="7">
    <source>
        <dbReference type="Proteomes" id="UP000199337"/>
    </source>
</evidence>
<dbReference type="Gene3D" id="3.10.28.10">
    <property type="entry name" value="Homing endonucleases"/>
    <property type="match status" value="1"/>
</dbReference>
<dbReference type="InterPro" id="IPR003802">
    <property type="entry name" value="Sporulation_regulator_WhiA"/>
</dbReference>
<reference evidence="7" key="1">
    <citation type="submission" date="2016-10" db="EMBL/GenBank/DDBJ databases">
        <authorList>
            <person name="Varghese N."/>
            <person name="Submissions S."/>
        </authorList>
    </citation>
    <scope>NUCLEOTIDE SEQUENCE [LARGE SCALE GENOMIC DNA]</scope>
    <source>
        <strain evidence="7">DSM 17038</strain>
    </source>
</reference>
<dbReference type="GO" id="GO:0004519">
    <property type="term" value="F:endonuclease activity"/>
    <property type="evidence" value="ECO:0007669"/>
    <property type="project" value="InterPro"/>
</dbReference>
<protein>
    <recommendedName>
        <fullName evidence="4">Probable cell division protein WhiA</fullName>
    </recommendedName>
</protein>
<dbReference type="EMBL" id="FOOX01000007">
    <property type="protein sequence ID" value="SFG62484.1"/>
    <property type="molecule type" value="Genomic_DNA"/>
</dbReference>
<comment type="similarity">
    <text evidence="4">Belongs to the WhiA family.</text>
</comment>
<organism evidence="6 7">
    <name type="scientific">Desulfotruncus arcticus DSM 17038</name>
    <dbReference type="NCBI Taxonomy" id="1121424"/>
    <lineage>
        <taxon>Bacteria</taxon>
        <taxon>Bacillati</taxon>
        <taxon>Bacillota</taxon>
        <taxon>Clostridia</taxon>
        <taxon>Eubacteriales</taxon>
        <taxon>Desulfallaceae</taxon>
        <taxon>Desulfotruncus</taxon>
    </lineage>
</organism>
<dbReference type="InterPro" id="IPR004042">
    <property type="entry name" value="Intein_endonuc_central"/>
</dbReference>
<dbReference type="STRING" id="341036.SAMN05660649_02164"/>
<keyword evidence="1 4" id="KW-0132">Cell division</keyword>
<dbReference type="PROSITE" id="PS50819">
    <property type="entry name" value="INTEIN_ENDONUCLEASE"/>
    <property type="match status" value="1"/>
</dbReference>
<evidence type="ECO:0000256" key="4">
    <source>
        <dbReference type="HAMAP-Rule" id="MF_01420"/>
    </source>
</evidence>
<evidence type="ECO:0000256" key="3">
    <source>
        <dbReference type="ARBA" id="ARBA00023306"/>
    </source>
</evidence>